<dbReference type="InterPro" id="IPR007693">
    <property type="entry name" value="DNA_helicase_DnaB-like_N"/>
</dbReference>
<gene>
    <name evidence="5" type="ORF">RMP68_02365</name>
</gene>
<reference evidence="5" key="1">
    <citation type="submission" date="2023-09" db="EMBL/GenBank/DDBJ databases">
        <title>Arcobacter tbilisiensis sp. nov. isolated from chicken meat in Tbilisi, Georgia.</title>
        <authorList>
            <person name="Matthias R."/>
            <person name="Zautner A.E."/>
        </authorList>
    </citation>
    <scope>NUCLEOTIDE SEQUENCE</scope>
    <source>
        <strain evidence="5">LEO 62</strain>
    </source>
</reference>
<accession>A0AA96DTR5</accession>
<protein>
    <submittedName>
        <fullName evidence="5">DnaB-like helicase N-terminal domain-containing protein</fullName>
    </submittedName>
</protein>
<keyword evidence="3" id="KW-0238">DNA-binding</keyword>
<dbReference type="GO" id="GO:0006269">
    <property type="term" value="P:DNA replication, synthesis of primer"/>
    <property type="evidence" value="ECO:0007669"/>
    <property type="project" value="UniProtKB-KW"/>
</dbReference>
<keyword evidence="2" id="KW-0235">DNA replication</keyword>
<evidence type="ECO:0000256" key="1">
    <source>
        <dbReference type="ARBA" id="ARBA00022515"/>
    </source>
</evidence>
<dbReference type="EMBL" id="CP134856">
    <property type="protein sequence ID" value="WNL34464.1"/>
    <property type="molecule type" value="Genomic_DNA"/>
</dbReference>
<dbReference type="GO" id="GO:0003677">
    <property type="term" value="F:DNA binding"/>
    <property type="evidence" value="ECO:0007669"/>
    <property type="project" value="UniProtKB-KW"/>
</dbReference>
<evidence type="ECO:0000256" key="2">
    <source>
        <dbReference type="ARBA" id="ARBA00022705"/>
    </source>
</evidence>
<dbReference type="Gene3D" id="1.10.860.10">
    <property type="entry name" value="DNAb Helicase, Chain A"/>
    <property type="match status" value="1"/>
</dbReference>
<keyword evidence="1" id="KW-0639">Primosome</keyword>
<dbReference type="Gene3D" id="3.40.50.300">
    <property type="entry name" value="P-loop containing nucleotide triphosphate hydrolases"/>
    <property type="match status" value="1"/>
</dbReference>
<feature type="domain" description="AAA+ ATPase" evidence="4">
    <location>
        <begin position="182"/>
        <end position="341"/>
    </location>
</feature>
<dbReference type="GO" id="GO:0005524">
    <property type="term" value="F:ATP binding"/>
    <property type="evidence" value="ECO:0007669"/>
    <property type="project" value="InterPro"/>
</dbReference>
<dbReference type="InterPro" id="IPR016136">
    <property type="entry name" value="DNA_helicase_N/primase_C"/>
</dbReference>
<proteinExistence type="predicted"/>
<dbReference type="SUPFAM" id="SSF48024">
    <property type="entry name" value="N-terminal domain of DnaB helicase"/>
    <property type="match status" value="1"/>
</dbReference>
<sequence>MDYNINYSIECLLGIERAILSSLITNNNTDKIEDCLKIIESKDFYYEQHGIIYDSIISLHKNDQRVDENNVFLTNQTNINEQYYIDVIAATPLDSITDSVKKLKEYSLQRQITTVATKIKEGNFNQISKLQDLQEKFENLSSVKNLKKIDDKFEKFINSLDLDVQKIKDKKIEYLYDNFIIKNDITMIVSRPGIGKSLLSVALCNMFLSDEKIKRVIYLDGDNSQTTIKSRNIDLIKDKFENRLNYLIELSNSDLYKIITELKKRDLSEFLIIFDSIKNFIIGDRNSHKDVTELMSILKILRKNGGSILFLHHQNKLNKEFNSAFAGSSAFMEDISLAYELKKNEDKQTYIFIPLKDRNNVSNCIAFKYNKDNTLTKVDVDYALETSEDLEIKEQIINFIKSKKDKPIYSEILKYIVDSGGYNKDKVNRIIQRGKDKYWRASRVLRENNKLVFELIDSQDNQDKLLLGDIK</sequence>
<dbReference type="RefSeq" id="WP_390870390.1">
    <property type="nucleotide sequence ID" value="NZ_CP128652.1"/>
</dbReference>
<dbReference type="AlphaFoldDB" id="A0AA96DTR5"/>
<evidence type="ECO:0000259" key="4">
    <source>
        <dbReference type="SMART" id="SM00382"/>
    </source>
</evidence>
<dbReference type="InterPro" id="IPR003593">
    <property type="entry name" value="AAA+_ATPase"/>
</dbReference>
<organism evidence="5">
    <name type="scientific">Arcobacter cryaerophilus gv. pseudocryaerophilus</name>
    <dbReference type="NCBI Taxonomy" id="2933791"/>
    <lineage>
        <taxon>Bacteria</taxon>
        <taxon>Pseudomonadati</taxon>
        <taxon>Campylobacterota</taxon>
        <taxon>Epsilonproteobacteria</taxon>
        <taxon>Campylobacterales</taxon>
        <taxon>Arcobacteraceae</taxon>
        <taxon>Aliarcobacter</taxon>
    </lineage>
</organism>
<dbReference type="InterPro" id="IPR036185">
    <property type="entry name" value="DNA_heli_DnaB-like_N_sf"/>
</dbReference>
<dbReference type="Pfam" id="PF00772">
    <property type="entry name" value="DnaB"/>
    <property type="match status" value="1"/>
</dbReference>
<evidence type="ECO:0000256" key="3">
    <source>
        <dbReference type="ARBA" id="ARBA00023125"/>
    </source>
</evidence>
<evidence type="ECO:0000313" key="5">
    <source>
        <dbReference type="EMBL" id="WNL34464.1"/>
    </source>
</evidence>
<dbReference type="SUPFAM" id="SSF52540">
    <property type="entry name" value="P-loop containing nucleoside triphosphate hydrolases"/>
    <property type="match status" value="1"/>
</dbReference>
<dbReference type="SMART" id="SM00382">
    <property type="entry name" value="AAA"/>
    <property type="match status" value="1"/>
</dbReference>
<dbReference type="InterPro" id="IPR027417">
    <property type="entry name" value="P-loop_NTPase"/>
</dbReference>
<dbReference type="GO" id="GO:0003678">
    <property type="term" value="F:DNA helicase activity"/>
    <property type="evidence" value="ECO:0007669"/>
    <property type="project" value="InterPro"/>
</dbReference>
<dbReference type="Pfam" id="PF13481">
    <property type="entry name" value="AAA_25"/>
    <property type="match status" value="1"/>
</dbReference>
<dbReference type="Proteomes" id="UP001305220">
    <property type="component" value="Chromosome"/>
</dbReference>
<name>A0AA96DTR5_9BACT</name>
<dbReference type="GO" id="GO:1990077">
    <property type="term" value="C:primosome complex"/>
    <property type="evidence" value="ECO:0007669"/>
    <property type="project" value="UniProtKB-KW"/>
</dbReference>